<proteinExistence type="inferred from homology"/>
<evidence type="ECO:0000256" key="9">
    <source>
        <dbReference type="ARBA" id="ARBA00057876"/>
    </source>
</evidence>
<dbReference type="KEGG" id="sof:NCTC11214_01337"/>
<dbReference type="EMBL" id="LR134117">
    <property type="protein sequence ID" value="VDZ54222.1"/>
    <property type="molecule type" value="Genomic_DNA"/>
</dbReference>
<keyword evidence="5" id="KW-0997">Cell inner membrane</keyword>
<evidence type="ECO:0000256" key="2">
    <source>
        <dbReference type="ARBA" id="ARBA00008974"/>
    </source>
</evidence>
<dbReference type="RefSeq" id="WP_004956314.1">
    <property type="nucleotide sequence ID" value="NZ_LR134117.1"/>
</dbReference>
<feature type="transmembrane region" description="Helical" evidence="12">
    <location>
        <begin position="193"/>
        <end position="212"/>
    </location>
</feature>
<dbReference type="NCBIfam" id="NF008241">
    <property type="entry name" value="PRK11017.1"/>
    <property type="match status" value="1"/>
</dbReference>
<comment type="similarity">
    <text evidence="2">Belongs to the purine-cytosine permease (2.A.39) family.</text>
</comment>
<comment type="function">
    <text evidence="9">Required for cytosine transport into the cell.</text>
</comment>
<dbReference type="GO" id="GO:0015209">
    <property type="term" value="F:cytosine transmembrane transporter activity"/>
    <property type="evidence" value="ECO:0007669"/>
    <property type="project" value="InterPro"/>
</dbReference>
<dbReference type="InterPro" id="IPR030191">
    <property type="entry name" value="CodB"/>
</dbReference>
<feature type="transmembrane region" description="Helical" evidence="12">
    <location>
        <begin position="152"/>
        <end position="173"/>
    </location>
</feature>
<keyword evidence="4" id="KW-1003">Cell membrane</keyword>
<feature type="transmembrane region" description="Helical" evidence="12">
    <location>
        <begin position="357"/>
        <end position="375"/>
    </location>
</feature>
<feature type="transmembrane region" description="Helical" evidence="12">
    <location>
        <begin position="324"/>
        <end position="345"/>
    </location>
</feature>
<feature type="transmembrane region" description="Helical" evidence="12">
    <location>
        <begin position="20"/>
        <end position="40"/>
    </location>
</feature>
<feature type="transmembrane region" description="Helical" evidence="12">
    <location>
        <begin position="381"/>
        <end position="401"/>
    </location>
</feature>
<evidence type="ECO:0000256" key="10">
    <source>
        <dbReference type="ARBA" id="ARBA00068467"/>
    </source>
</evidence>
<evidence type="ECO:0000256" key="3">
    <source>
        <dbReference type="ARBA" id="ARBA00022448"/>
    </source>
</evidence>
<dbReference type="PANTHER" id="PTHR30569:SF0">
    <property type="entry name" value="CYTOSINE PERMEASE"/>
    <property type="match status" value="1"/>
</dbReference>
<feature type="transmembrane region" description="Helical" evidence="12">
    <location>
        <begin position="95"/>
        <end position="118"/>
    </location>
</feature>
<keyword evidence="6 12" id="KW-0812">Transmembrane</keyword>
<dbReference type="InterPro" id="IPR001248">
    <property type="entry name" value="Pur-cyt_permease"/>
</dbReference>
<dbReference type="Gene3D" id="1.10.4160.10">
    <property type="entry name" value="Hydantoin permease"/>
    <property type="match status" value="1"/>
</dbReference>
<dbReference type="GO" id="GO:0019858">
    <property type="term" value="P:cytosine metabolic process"/>
    <property type="evidence" value="ECO:0007669"/>
    <property type="project" value="UniProtKB-KW"/>
</dbReference>
<evidence type="ECO:0000256" key="6">
    <source>
        <dbReference type="ARBA" id="ARBA00022692"/>
    </source>
</evidence>
<feature type="transmembrane region" description="Helical" evidence="12">
    <location>
        <begin position="224"/>
        <end position="247"/>
    </location>
</feature>
<keyword evidence="8 12" id="KW-0472">Membrane</keyword>
<dbReference type="Pfam" id="PF02133">
    <property type="entry name" value="Transp_cyt_pur"/>
    <property type="match status" value="1"/>
</dbReference>
<evidence type="ECO:0000256" key="8">
    <source>
        <dbReference type="ARBA" id="ARBA00023136"/>
    </source>
</evidence>
<evidence type="ECO:0000256" key="7">
    <source>
        <dbReference type="ARBA" id="ARBA00022989"/>
    </source>
</evidence>
<evidence type="ECO:0000256" key="5">
    <source>
        <dbReference type="ARBA" id="ARBA00022519"/>
    </source>
</evidence>
<dbReference type="AlphaFoldDB" id="A0A3S4EQZ0"/>
<evidence type="ECO:0000256" key="11">
    <source>
        <dbReference type="ARBA" id="ARBA00084090"/>
    </source>
</evidence>
<evidence type="ECO:0000256" key="12">
    <source>
        <dbReference type="SAM" id="Phobius"/>
    </source>
</evidence>
<feature type="transmembrane region" description="Helical" evidence="12">
    <location>
        <begin position="130"/>
        <end position="147"/>
    </location>
</feature>
<evidence type="ECO:0000313" key="13">
    <source>
        <dbReference type="EMBL" id="VDZ54222.1"/>
    </source>
</evidence>
<dbReference type="FunFam" id="1.10.4160.10:FF:000003">
    <property type="entry name" value="Cytosine permease"/>
    <property type="match status" value="1"/>
</dbReference>
<feature type="transmembrane region" description="Helical" evidence="12">
    <location>
        <begin position="259"/>
        <end position="277"/>
    </location>
</feature>
<dbReference type="Proteomes" id="UP000281391">
    <property type="component" value="Chromosome"/>
</dbReference>
<evidence type="ECO:0000313" key="14">
    <source>
        <dbReference type="Proteomes" id="UP000281391"/>
    </source>
</evidence>
<feature type="transmembrane region" description="Helical" evidence="12">
    <location>
        <begin position="52"/>
        <end position="74"/>
    </location>
</feature>
<dbReference type="GO" id="GO:0005886">
    <property type="term" value="C:plasma membrane"/>
    <property type="evidence" value="ECO:0007669"/>
    <property type="project" value="UniProtKB-SubCell"/>
</dbReference>
<evidence type="ECO:0000256" key="4">
    <source>
        <dbReference type="ARBA" id="ARBA00022475"/>
    </source>
</evidence>
<comment type="subcellular location">
    <subcellularLocation>
        <location evidence="1">Cell inner membrane</location>
        <topology evidence="1">Multi-pass membrane protein</topology>
    </subcellularLocation>
</comment>
<organism evidence="13 14">
    <name type="scientific">Serratia odorifera</name>
    <dbReference type="NCBI Taxonomy" id="618"/>
    <lineage>
        <taxon>Bacteria</taxon>
        <taxon>Pseudomonadati</taxon>
        <taxon>Pseudomonadota</taxon>
        <taxon>Gammaproteobacteria</taxon>
        <taxon>Enterobacterales</taxon>
        <taxon>Yersiniaceae</taxon>
        <taxon>Serratia</taxon>
    </lineage>
</organism>
<evidence type="ECO:0000256" key="1">
    <source>
        <dbReference type="ARBA" id="ARBA00004429"/>
    </source>
</evidence>
<keyword evidence="7 12" id="KW-1133">Transmembrane helix</keyword>
<keyword evidence="11" id="KW-0205">Cytosine metabolism</keyword>
<sequence>MTPDNNFSQQQVPAAARKGAMALTFVMLGLTFFSASMWTGGALGTGLNYHDFFLAVLIGNLLLGVYTACLGYIGAKTGLTTHLLARFSFGVRGSWLPSLLLGGTQVGWFGVGVAMFAIPVGKATGWDVNWLIALSGVLMTITVFFGISALTILSAIAVPAIALLGSYSVWLAVQHAGGMDAVRHIMPAQPLDFNVALAMVIGSFISAGTLTADFVRFGRSAKMAVLVALVAFFLGNSLMFIFGAAGAATLGMADISDVMFAQGLLLPAIVVLGLNIWTTNDNALYASGLGFANITGWSSKTLSMINGAIGTLSALWLYNNFVGWLTFLSAAIPPIGGVIIVDYLANRQRYLAFAQARMMNVNWVAILAVAIGVAAGHWLPGIVPINAVLGAALSYAVLNPLTNRQFIQHIKEQHAGE</sequence>
<gene>
    <name evidence="13" type="primary">codB</name>
    <name evidence="13" type="ORF">NCTC11214_01337</name>
</gene>
<protein>
    <recommendedName>
        <fullName evidence="10">Cytosine permease</fullName>
    </recommendedName>
</protein>
<reference evidence="13 14" key="1">
    <citation type="submission" date="2018-12" db="EMBL/GenBank/DDBJ databases">
        <authorList>
            <consortium name="Pathogen Informatics"/>
        </authorList>
    </citation>
    <scope>NUCLEOTIDE SEQUENCE [LARGE SCALE GENOMIC DNA]</scope>
    <source>
        <strain evidence="13 14">NCTC11214</strain>
    </source>
</reference>
<name>A0A3S4EQZ0_SEROD</name>
<dbReference type="PANTHER" id="PTHR30569">
    <property type="entry name" value="CYTOSINE TRANSPORTER CODB"/>
    <property type="match status" value="1"/>
</dbReference>
<dbReference type="CDD" id="cd11484">
    <property type="entry name" value="SLC-NCS1sbd_CobB-like"/>
    <property type="match status" value="1"/>
</dbReference>
<keyword evidence="3" id="KW-0813">Transport</keyword>
<accession>A0A3S4EQZ0</accession>